<keyword evidence="2" id="KW-0479">Metal-binding</keyword>
<evidence type="ECO:0000259" key="4">
    <source>
        <dbReference type="Pfam" id="PF07687"/>
    </source>
</evidence>
<dbReference type="EMBL" id="FNCW01000003">
    <property type="protein sequence ID" value="SDG55903.1"/>
    <property type="molecule type" value="Genomic_DNA"/>
</dbReference>
<dbReference type="InterPro" id="IPR011650">
    <property type="entry name" value="Peptidase_M20_dimer"/>
</dbReference>
<evidence type="ECO:0000313" key="6">
    <source>
        <dbReference type="Proteomes" id="UP000199296"/>
    </source>
</evidence>
<accession>A0A1G7V829</accession>
<dbReference type="GO" id="GO:0008233">
    <property type="term" value="F:peptidase activity"/>
    <property type="evidence" value="ECO:0007669"/>
    <property type="project" value="UniProtKB-KW"/>
</dbReference>
<evidence type="ECO:0000256" key="3">
    <source>
        <dbReference type="ARBA" id="ARBA00022801"/>
    </source>
</evidence>
<dbReference type="OrthoDB" id="9761532at2"/>
<dbReference type="GO" id="GO:0046872">
    <property type="term" value="F:metal ion binding"/>
    <property type="evidence" value="ECO:0007669"/>
    <property type="project" value="UniProtKB-KW"/>
</dbReference>
<dbReference type="STRING" id="470826.SAMN04488027_103142"/>
<reference evidence="5 6" key="1">
    <citation type="submission" date="2016-10" db="EMBL/GenBank/DDBJ databases">
        <authorList>
            <person name="de Groot N.N."/>
        </authorList>
    </citation>
    <scope>NUCLEOTIDE SEQUENCE [LARGE SCALE GENOMIC DNA]</scope>
    <source>
        <strain evidence="5 6">DSM 19803</strain>
    </source>
</reference>
<gene>
    <name evidence="5" type="ORF">SAMN04488027_103142</name>
</gene>
<dbReference type="SUPFAM" id="SSF53187">
    <property type="entry name" value="Zn-dependent exopeptidases"/>
    <property type="match status" value="1"/>
</dbReference>
<dbReference type="PANTHER" id="PTHR43270:SF8">
    <property type="entry name" value="DI- AND TRIPEPTIDASE DUG2-RELATED"/>
    <property type="match status" value="1"/>
</dbReference>
<dbReference type="PANTHER" id="PTHR43270">
    <property type="entry name" value="BETA-ALA-HIS DIPEPTIDASE"/>
    <property type="match status" value="1"/>
</dbReference>
<name>A0A1G7V829_9FLAO</name>
<keyword evidence="1" id="KW-0645">Protease</keyword>
<keyword evidence="6" id="KW-1185">Reference proteome</keyword>
<proteinExistence type="predicted"/>
<protein>
    <submittedName>
        <fullName evidence="5">Acetylornithine deacetylase/Succinyl-diaminopimelate desuccinylase</fullName>
    </submittedName>
</protein>
<dbReference type="Proteomes" id="UP000199296">
    <property type="component" value="Unassembled WGS sequence"/>
</dbReference>
<feature type="domain" description="Peptidase M20 dimerisation" evidence="4">
    <location>
        <begin position="234"/>
        <end position="387"/>
    </location>
</feature>
<dbReference type="Pfam" id="PF01546">
    <property type="entry name" value="Peptidase_M20"/>
    <property type="match status" value="1"/>
</dbReference>
<evidence type="ECO:0000256" key="2">
    <source>
        <dbReference type="ARBA" id="ARBA00022723"/>
    </source>
</evidence>
<dbReference type="InterPro" id="IPR051458">
    <property type="entry name" value="Cyt/Met_Dipeptidase"/>
</dbReference>
<dbReference type="Gene3D" id="3.30.70.360">
    <property type="match status" value="1"/>
</dbReference>
<dbReference type="GO" id="GO:0006508">
    <property type="term" value="P:proteolysis"/>
    <property type="evidence" value="ECO:0007669"/>
    <property type="project" value="UniProtKB-KW"/>
</dbReference>
<organism evidence="5 6">
    <name type="scientific">Psychroflexus sediminis</name>
    <dbReference type="NCBI Taxonomy" id="470826"/>
    <lineage>
        <taxon>Bacteria</taxon>
        <taxon>Pseudomonadati</taxon>
        <taxon>Bacteroidota</taxon>
        <taxon>Flavobacteriia</taxon>
        <taxon>Flavobacteriales</taxon>
        <taxon>Flavobacteriaceae</taxon>
        <taxon>Psychroflexus</taxon>
    </lineage>
</organism>
<keyword evidence="3" id="KW-0378">Hydrolase</keyword>
<sequence>MKSITLTLGLLICCTGFSQTPDQDRLEKLADQALQNKIELLKDWLSIPNNGLVEQQVQANLNYAQTAFETRGFKTRVLETEATPLLLAERFTQNDLPTLLLYAHADGQPVEPERWNQPNPYEPVLKQQTALGEWEILPWSALQNSINPDWRIYGRSTSDDKGPIAMLWSAIDLMDQADITPKVNLKVIIDFEEELGSPNLPAAVKVHKEKLAADMLVILDGPQHSTNRPTLSFGARGIQTLTLTTYGPKGSQHSGHYGNYITNPARQLSQLLASFYTEDGRVAIPGYYEGVAISAAEMAALKNVPDNEVQLKKDLGYITRDSVAGFLQASIQYPSLNIRGLKSGWVGDEARTIVPDKAVAELDIRLVKSSQPAKLIERIQSHIEQQGYTVLSSPPNDEQRLSMDKIVQMNHEFNYDAFKTDIDSPVGEWLTSALERAFNTSPVIIPTSGGSIPISPFVSTLNVPAVTVPVVNNDNNQHSPNENIRIGHYRDGIISIMAILTQEYKP</sequence>
<dbReference type="Gene3D" id="3.40.630.10">
    <property type="entry name" value="Zn peptidases"/>
    <property type="match status" value="1"/>
</dbReference>
<dbReference type="Pfam" id="PF07687">
    <property type="entry name" value="M20_dimer"/>
    <property type="match status" value="1"/>
</dbReference>
<evidence type="ECO:0000256" key="1">
    <source>
        <dbReference type="ARBA" id="ARBA00022670"/>
    </source>
</evidence>
<dbReference type="InterPro" id="IPR002933">
    <property type="entry name" value="Peptidase_M20"/>
</dbReference>
<dbReference type="RefSeq" id="WP_093365799.1">
    <property type="nucleotide sequence ID" value="NZ_FNCW01000003.1"/>
</dbReference>
<evidence type="ECO:0000313" key="5">
    <source>
        <dbReference type="EMBL" id="SDG55903.1"/>
    </source>
</evidence>
<dbReference type="AlphaFoldDB" id="A0A1G7V829"/>